<dbReference type="Proteomes" id="UP001152300">
    <property type="component" value="Unassembled WGS sequence"/>
</dbReference>
<feature type="region of interest" description="Disordered" evidence="1">
    <location>
        <begin position="109"/>
        <end position="128"/>
    </location>
</feature>
<keyword evidence="3" id="KW-1185">Reference proteome</keyword>
<sequence length="128" mass="14233">MAILVSLVTKENMYTYLIGSLIASSTRSHPKRIMAGSTSGPELWEASDDSSNSDHEHEHEEQVARAYDGIDEEDDTIEDEGEDEDEDTLAFPPEDIKTDLGKLLDSAETTGEIFSHGPFPKARNLHQR</sequence>
<feature type="region of interest" description="Disordered" evidence="1">
    <location>
        <begin position="26"/>
        <end position="95"/>
    </location>
</feature>
<dbReference type="OrthoDB" id="10564060at2759"/>
<dbReference type="EMBL" id="JAPEIS010000015">
    <property type="protein sequence ID" value="KAJ8059070.1"/>
    <property type="molecule type" value="Genomic_DNA"/>
</dbReference>
<organism evidence="2 3">
    <name type="scientific">Sclerotinia nivalis</name>
    <dbReference type="NCBI Taxonomy" id="352851"/>
    <lineage>
        <taxon>Eukaryota</taxon>
        <taxon>Fungi</taxon>
        <taxon>Dikarya</taxon>
        <taxon>Ascomycota</taxon>
        <taxon>Pezizomycotina</taxon>
        <taxon>Leotiomycetes</taxon>
        <taxon>Helotiales</taxon>
        <taxon>Sclerotiniaceae</taxon>
        <taxon>Sclerotinia</taxon>
    </lineage>
</organism>
<gene>
    <name evidence="2" type="ORF">OCU04_012047</name>
</gene>
<dbReference type="AlphaFoldDB" id="A0A9X0DE03"/>
<evidence type="ECO:0000256" key="1">
    <source>
        <dbReference type="SAM" id="MobiDB-lite"/>
    </source>
</evidence>
<feature type="compositionally biased region" description="Basic and acidic residues" evidence="1">
    <location>
        <begin position="52"/>
        <end position="63"/>
    </location>
</feature>
<feature type="compositionally biased region" description="Acidic residues" evidence="1">
    <location>
        <begin position="69"/>
        <end position="88"/>
    </location>
</feature>
<reference evidence="2" key="1">
    <citation type="submission" date="2022-11" db="EMBL/GenBank/DDBJ databases">
        <title>Genome Resource of Sclerotinia nivalis Strain SnTB1, a Plant Pathogen Isolated from American Ginseng.</title>
        <authorList>
            <person name="Fan S."/>
        </authorList>
    </citation>
    <scope>NUCLEOTIDE SEQUENCE</scope>
    <source>
        <strain evidence="2">SnTB1</strain>
    </source>
</reference>
<evidence type="ECO:0000313" key="2">
    <source>
        <dbReference type="EMBL" id="KAJ8059070.1"/>
    </source>
</evidence>
<name>A0A9X0DE03_9HELO</name>
<evidence type="ECO:0000313" key="3">
    <source>
        <dbReference type="Proteomes" id="UP001152300"/>
    </source>
</evidence>
<comment type="caution">
    <text evidence="2">The sequence shown here is derived from an EMBL/GenBank/DDBJ whole genome shotgun (WGS) entry which is preliminary data.</text>
</comment>
<accession>A0A9X0DE03</accession>
<protein>
    <submittedName>
        <fullName evidence="2">Uncharacterized protein</fullName>
    </submittedName>
</protein>
<proteinExistence type="predicted"/>